<evidence type="ECO:0000313" key="1">
    <source>
        <dbReference type="EMBL" id="MCC0100130.1"/>
    </source>
</evidence>
<protein>
    <submittedName>
        <fullName evidence="1">Uncharacterized protein</fullName>
    </submittedName>
</protein>
<dbReference type="RefSeq" id="WP_229343393.1">
    <property type="nucleotide sequence ID" value="NZ_JAINUL010000001.1"/>
</dbReference>
<reference evidence="1 2" key="1">
    <citation type="submission" date="2021-08" db="EMBL/GenBank/DDBJ databases">
        <title>Genomic Architecture of Streptomyces flavotricini NGL1 and Streptomyces erythrochromogenes HMS4 With Differential Plant Beneficial attributes and laccase production capabilities.</title>
        <authorList>
            <person name="Salwan R."/>
            <person name="Kaur R."/>
            <person name="Sharma V."/>
        </authorList>
    </citation>
    <scope>NUCLEOTIDE SEQUENCE [LARGE SCALE GENOMIC DNA]</scope>
    <source>
        <strain evidence="1 2">NGL1</strain>
    </source>
</reference>
<proteinExistence type="predicted"/>
<gene>
    <name evidence="1" type="ORF">K7B10_36175</name>
</gene>
<accession>A0ABS8EG48</accession>
<evidence type="ECO:0000313" key="2">
    <source>
        <dbReference type="Proteomes" id="UP001520654"/>
    </source>
</evidence>
<dbReference type="EMBL" id="JAINUL010000001">
    <property type="protein sequence ID" value="MCC0100130.1"/>
    <property type="molecule type" value="Genomic_DNA"/>
</dbReference>
<organism evidence="1 2">
    <name type="scientific">Streptomyces flavotricini</name>
    <dbReference type="NCBI Taxonomy" id="66888"/>
    <lineage>
        <taxon>Bacteria</taxon>
        <taxon>Bacillati</taxon>
        <taxon>Actinomycetota</taxon>
        <taxon>Actinomycetes</taxon>
        <taxon>Kitasatosporales</taxon>
        <taxon>Streptomycetaceae</taxon>
        <taxon>Streptomyces</taxon>
    </lineage>
</organism>
<dbReference type="Proteomes" id="UP001520654">
    <property type="component" value="Unassembled WGS sequence"/>
</dbReference>
<name>A0ABS8EG48_9ACTN</name>
<keyword evidence="2" id="KW-1185">Reference proteome</keyword>
<comment type="caution">
    <text evidence="1">The sequence shown here is derived from an EMBL/GenBank/DDBJ whole genome shotgun (WGS) entry which is preliminary data.</text>
</comment>
<sequence length="54" mass="5304">MRGVLQSGSAGLAADGDDILTVGDVHMATEDGTGAVITAVERSGAGAGRGGRYR</sequence>